<evidence type="ECO:0000256" key="2">
    <source>
        <dbReference type="ARBA" id="ARBA00022670"/>
    </source>
</evidence>
<sequence>MRPAVLTLLCVLRWFCLATGGQRWAETRIFYAVELEGGGSAARALAQKHGLHFISRIGNLEGHYTLKGNASSPTLDRTLALHTGVKWVQRQSTHHRARRAATAALHNNTHYKFATHSGQKRSGQSFTQSSPDSLYFNDPLWPVQWELFNRGQVGSSVFDLNVMPVWLRNITGRGVVVSIIDDGVDHSNLDLKKNFEAFASFDLRGSHGLSHDPMPLRNEENSHGTKCAGEVAMEANNSYCGVGIAFNARIGGIRLLDGSVTDSMEASALTYNNDFIHIYTCCWGPTDNGAEMSGPGTLTEKALHLGTRKGRGGKGSVFVWAAGNGGLMDDHCGADGYVNSIYTIAIGAVTHTGSPASFGEPCPGVMAVTLTGNNAYSSPPLVTVSNLGDGCITNFAGTSSAAPTAAGVLALVLEANPDLTWRDVQHLITRTAKIPDPNQPGWIVNGAGYHVHDRYGFGLLDAALMVQKAVNFHSVADQRKCEQTVTLQPVQILPAGEEVSVAVQSEACRGQHNEINTLEHVQVTVNISSVCRGDLSVKLVSPAETHSVLLGTRSNDRSAEGLKNWTLMTIQNWGENPQGTWKLTVKDHKGTAVGCSRSHTEQEAGAVLNITLTLYGTYNPNTTNHGSPLSAFVSLGELHTLPVERVSVRNRFPPQDLIHRAFRLEQGSKVTPEDIPHTQKHSKILQKPEVKNFSAPEFSSRDMDDTDGEGLRSHLMKLWNTLRNKVQVDQAQYSTLRHSNTQQMADMKPSKSLQSNDVADVWAAEDGTVVEQHLSRRVRNIKDRTPLREQERKRT</sequence>
<evidence type="ECO:0000256" key="12">
    <source>
        <dbReference type="SAM" id="SignalP"/>
    </source>
</evidence>
<evidence type="ECO:0000256" key="6">
    <source>
        <dbReference type="ARBA" id="ARBA00022825"/>
    </source>
</evidence>
<dbReference type="Gene3D" id="2.60.120.260">
    <property type="entry name" value="Galactose-binding domain-like"/>
    <property type="match status" value="1"/>
</dbReference>
<dbReference type="PRINTS" id="PR00723">
    <property type="entry name" value="SUBTILISIN"/>
</dbReference>
<comment type="similarity">
    <text evidence="1">Belongs to the peptidase S8 family. Furin subfamily.</text>
</comment>
<dbReference type="SUPFAM" id="SSF49785">
    <property type="entry name" value="Galactose-binding domain-like"/>
    <property type="match status" value="1"/>
</dbReference>
<evidence type="ECO:0000256" key="8">
    <source>
        <dbReference type="ARBA" id="ARBA00023157"/>
    </source>
</evidence>
<dbReference type="SUPFAM" id="SSF52743">
    <property type="entry name" value="Subtilisin-like"/>
    <property type="match status" value="1"/>
</dbReference>
<dbReference type="PROSITE" id="PS51829">
    <property type="entry name" value="P_HOMO_B"/>
    <property type="match status" value="1"/>
</dbReference>
<evidence type="ECO:0000256" key="7">
    <source>
        <dbReference type="ARBA" id="ARBA00023145"/>
    </source>
</evidence>
<dbReference type="InterPro" id="IPR023828">
    <property type="entry name" value="Peptidase_S8_Ser-AS"/>
</dbReference>
<evidence type="ECO:0000313" key="15">
    <source>
        <dbReference type="Proteomes" id="UP000752171"/>
    </source>
</evidence>
<dbReference type="FunFam" id="3.40.50.200:FF:000021">
    <property type="entry name" value="Proprotein convertase subtilisin/kexin type 5a"/>
    <property type="match status" value="1"/>
</dbReference>
<accession>A0A8T2M2T7</accession>
<evidence type="ECO:0000256" key="10">
    <source>
        <dbReference type="PIRSR" id="PIRSR615500-1"/>
    </source>
</evidence>
<dbReference type="InterPro" id="IPR032815">
    <property type="entry name" value="S8_pro-domain"/>
</dbReference>
<keyword evidence="3" id="KW-0165">Cleavage on pair of basic residues</keyword>
<dbReference type="InterPro" id="IPR008979">
    <property type="entry name" value="Galactose-bd-like_sf"/>
</dbReference>
<evidence type="ECO:0000259" key="13">
    <source>
        <dbReference type="PROSITE" id="PS51829"/>
    </source>
</evidence>
<keyword evidence="2 11" id="KW-0645">Protease</keyword>
<evidence type="ECO:0000256" key="5">
    <source>
        <dbReference type="ARBA" id="ARBA00022801"/>
    </source>
</evidence>
<dbReference type="GO" id="GO:0000139">
    <property type="term" value="C:Golgi membrane"/>
    <property type="evidence" value="ECO:0007669"/>
    <property type="project" value="TreeGrafter"/>
</dbReference>
<keyword evidence="9" id="KW-0325">Glycoprotein</keyword>
<dbReference type="Pfam" id="PF16470">
    <property type="entry name" value="S8_pro-domain"/>
    <property type="match status" value="1"/>
</dbReference>
<dbReference type="OrthoDB" id="300641at2759"/>
<feature type="domain" description="P/Homo B" evidence="13">
    <location>
        <begin position="475"/>
        <end position="620"/>
    </location>
</feature>
<dbReference type="InterPro" id="IPR038466">
    <property type="entry name" value="S8_pro-domain_sf"/>
</dbReference>
<dbReference type="CDD" id="cd04059">
    <property type="entry name" value="Peptidases_S8_Protein_convertases_Kexins_Furin-like"/>
    <property type="match status" value="1"/>
</dbReference>
<dbReference type="InterPro" id="IPR015500">
    <property type="entry name" value="Peptidase_S8_subtilisin-rel"/>
</dbReference>
<dbReference type="PROSITE" id="PS00136">
    <property type="entry name" value="SUBTILASE_ASP"/>
    <property type="match status" value="1"/>
</dbReference>
<dbReference type="InterPro" id="IPR034182">
    <property type="entry name" value="Kexin/furin"/>
</dbReference>
<evidence type="ECO:0000256" key="11">
    <source>
        <dbReference type="PROSITE-ProRule" id="PRU01240"/>
    </source>
</evidence>
<dbReference type="PROSITE" id="PS51892">
    <property type="entry name" value="SUBTILASE"/>
    <property type="match status" value="1"/>
</dbReference>
<dbReference type="InterPro" id="IPR000209">
    <property type="entry name" value="Peptidase_S8/S53_dom"/>
</dbReference>
<reference evidence="14 15" key="1">
    <citation type="submission" date="2021-07" db="EMBL/GenBank/DDBJ databases">
        <authorList>
            <person name="Imarazene B."/>
            <person name="Zahm M."/>
            <person name="Klopp C."/>
            <person name="Cabau C."/>
            <person name="Beille S."/>
            <person name="Jouanno E."/>
            <person name="Castinel A."/>
            <person name="Lluch J."/>
            <person name="Gil L."/>
            <person name="Kuchtly C."/>
            <person name="Lopez Roques C."/>
            <person name="Donnadieu C."/>
            <person name="Parrinello H."/>
            <person name="Journot L."/>
            <person name="Du K."/>
            <person name="Schartl M."/>
            <person name="Retaux S."/>
            <person name="Guiguen Y."/>
        </authorList>
    </citation>
    <scope>NUCLEOTIDE SEQUENCE [LARGE SCALE GENOMIC DNA]</scope>
    <source>
        <strain evidence="14">Pach_M1</strain>
        <tissue evidence="14">Testis</tissue>
    </source>
</reference>
<dbReference type="GO" id="GO:0004252">
    <property type="term" value="F:serine-type endopeptidase activity"/>
    <property type="evidence" value="ECO:0007669"/>
    <property type="project" value="UniProtKB-UniRule"/>
</dbReference>
<dbReference type="InterPro" id="IPR036852">
    <property type="entry name" value="Peptidase_S8/S53_dom_sf"/>
</dbReference>
<dbReference type="GO" id="GO:0016485">
    <property type="term" value="P:protein processing"/>
    <property type="evidence" value="ECO:0007669"/>
    <property type="project" value="TreeGrafter"/>
</dbReference>
<dbReference type="GO" id="GO:0005802">
    <property type="term" value="C:trans-Golgi network"/>
    <property type="evidence" value="ECO:0007669"/>
    <property type="project" value="TreeGrafter"/>
</dbReference>
<keyword evidence="6 11" id="KW-0720">Serine protease</keyword>
<keyword evidence="8" id="KW-1015">Disulfide bond</keyword>
<dbReference type="PANTHER" id="PTHR42884">
    <property type="entry name" value="PROPROTEIN CONVERTASE SUBTILISIN/KEXIN-RELATED"/>
    <property type="match status" value="1"/>
</dbReference>
<dbReference type="InterPro" id="IPR022398">
    <property type="entry name" value="Peptidase_S8_His-AS"/>
</dbReference>
<keyword evidence="5 11" id="KW-0378">Hydrolase</keyword>
<dbReference type="PROSITE" id="PS00138">
    <property type="entry name" value="SUBTILASE_SER"/>
    <property type="match status" value="1"/>
</dbReference>
<dbReference type="SUPFAM" id="SSF54897">
    <property type="entry name" value="Protease propeptides/inhibitors"/>
    <property type="match status" value="1"/>
</dbReference>
<dbReference type="InterPro" id="IPR023827">
    <property type="entry name" value="Peptidase_S8_Asp-AS"/>
</dbReference>
<dbReference type="Gene3D" id="3.40.50.200">
    <property type="entry name" value="Peptidase S8/S53 domain"/>
    <property type="match status" value="1"/>
</dbReference>
<dbReference type="Gene3D" id="3.30.70.850">
    <property type="entry name" value="Peptidase S8, pro-domain"/>
    <property type="match status" value="1"/>
</dbReference>
<feature type="active site" description="Charge relay system" evidence="10 11">
    <location>
        <position position="399"/>
    </location>
</feature>
<gene>
    <name evidence="14" type="primary">PCSK1</name>
    <name evidence="14" type="ORF">AMEX_G6179</name>
</gene>
<name>A0A8T2M2T7_ASTMX</name>
<evidence type="ECO:0000256" key="4">
    <source>
        <dbReference type="ARBA" id="ARBA00022729"/>
    </source>
</evidence>
<dbReference type="AlphaFoldDB" id="A0A8T2M2T7"/>
<evidence type="ECO:0000256" key="3">
    <source>
        <dbReference type="ARBA" id="ARBA00022685"/>
    </source>
</evidence>
<dbReference type="PROSITE" id="PS00137">
    <property type="entry name" value="SUBTILASE_HIS"/>
    <property type="match status" value="1"/>
</dbReference>
<keyword evidence="4 12" id="KW-0732">Signal</keyword>
<dbReference type="Pfam" id="PF00082">
    <property type="entry name" value="Peptidase_S8"/>
    <property type="match status" value="1"/>
</dbReference>
<feature type="signal peptide" evidence="12">
    <location>
        <begin position="1"/>
        <end position="18"/>
    </location>
</feature>
<dbReference type="InterPro" id="IPR002884">
    <property type="entry name" value="P_dom"/>
</dbReference>
<proteinExistence type="inferred from homology"/>
<dbReference type="Proteomes" id="UP000752171">
    <property type="component" value="Unassembled WGS sequence"/>
</dbReference>
<dbReference type="PANTHER" id="PTHR42884:SF23">
    <property type="entry name" value="FURIN-LIKE PROTEASE 2"/>
    <property type="match status" value="1"/>
</dbReference>
<feature type="chain" id="PRO_5035940535" evidence="12">
    <location>
        <begin position="19"/>
        <end position="795"/>
    </location>
</feature>
<keyword evidence="7" id="KW-0865">Zymogen</keyword>
<organism evidence="14 15">
    <name type="scientific">Astyanax mexicanus</name>
    <name type="common">Blind cave fish</name>
    <name type="synonym">Astyanax fasciatus mexicanus</name>
    <dbReference type="NCBI Taxonomy" id="7994"/>
    <lineage>
        <taxon>Eukaryota</taxon>
        <taxon>Metazoa</taxon>
        <taxon>Chordata</taxon>
        <taxon>Craniata</taxon>
        <taxon>Vertebrata</taxon>
        <taxon>Euteleostomi</taxon>
        <taxon>Actinopterygii</taxon>
        <taxon>Neopterygii</taxon>
        <taxon>Teleostei</taxon>
        <taxon>Ostariophysi</taxon>
        <taxon>Characiformes</taxon>
        <taxon>Characoidei</taxon>
        <taxon>Acestrorhamphidae</taxon>
        <taxon>Acestrorhamphinae</taxon>
        <taxon>Astyanax</taxon>
    </lineage>
</organism>
<evidence type="ECO:0000256" key="9">
    <source>
        <dbReference type="ARBA" id="ARBA00023180"/>
    </source>
</evidence>
<dbReference type="FunFam" id="2.60.120.260:FF:000006">
    <property type="entry name" value="Proprotein convertase subtilisin/kexin type 5"/>
    <property type="match status" value="1"/>
</dbReference>
<feature type="active site" description="Charge relay system" evidence="10 11">
    <location>
        <position position="181"/>
    </location>
</feature>
<protein>
    <submittedName>
        <fullName evidence="14">PC3-like endoprotease variant B</fullName>
    </submittedName>
</protein>
<dbReference type="Pfam" id="PF01483">
    <property type="entry name" value="P_proprotein"/>
    <property type="match status" value="1"/>
</dbReference>
<dbReference type="EMBL" id="JAICCE010000004">
    <property type="protein sequence ID" value="KAG9278329.1"/>
    <property type="molecule type" value="Genomic_DNA"/>
</dbReference>
<evidence type="ECO:0000256" key="1">
    <source>
        <dbReference type="ARBA" id="ARBA00005325"/>
    </source>
</evidence>
<evidence type="ECO:0000313" key="14">
    <source>
        <dbReference type="EMBL" id="KAG9278329.1"/>
    </source>
</evidence>
<comment type="caution">
    <text evidence="14">The sequence shown here is derived from an EMBL/GenBank/DDBJ whole genome shotgun (WGS) entry which is preliminary data.</text>
</comment>
<feature type="active site" description="Charge relay system" evidence="10 11">
    <location>
        <position position="223"/>
    </location>
</feature>